<dbReference type="AlphaFoldDB" id="A0A7X0JE89"/>
<accession>A0A7X0JE89</accession>
<dbReference type="EMBL" id="JACHBT010000016">
    <property type="protein sequence ID" value="MBB6505945.1"/>
    <property type="molecule type" value="Genomic_DNA"/>
</dbReference>
<dbReference type="GO" id="GO:0006508">
    <property type="term" value="P:proteolysis"/>
    <property type="evidence" value="ECO:0007669"/>
    <property type="project" value="UniProtKB-KW"/>
</dbReference>
<dbReference type="Proteomes" id="UP000522313">
    <property type="component" value="Unassembled WGS sequence"/>
</dbReference>
<dbReference type="Pfam" id="PF01841">
    <property type="entry name" value="Transglut_core"/>
    <property type="match status" value="1"/>
</dbReference>
<dbReference type="InterPro" id="IPR002931">
    <property type="entry name" value="Transglutaminase-like"/>
</dbReference>
<keyword evidence="2" id="KW-0645">Protease</keyword>
<dbReference type="GO" id="GO:0008233">
    <property type="term" value="F:peptidase activity"/>
    <property type="evidence" value="ECO:0007669"/>
    <property type="project" value="UniProtKB-KW"/>
</dbReference>
<protein>
    <submittedName>
        <fullName evidence="2">Transglutaminase-like putative cysteine protease</fullName>
    </submittedName>
</protein>
<dbReference type="InterPro" id="IPR038765">
    <property type="entry name" value="Papain-like_cys_pep_sf"/>
</dbReference>
<dbReference type="InterPro" id="IPR013589">
    <property type="entry name" value="Bac_transglu_N"/>
</dbReference>
<dbReference type="PANTHER" id="PTHR33490">
    <property type="entry name" value="BLR5614 PROTEIN-RELATED"/>
    <property type="match status" value="1"/>
</dbReference>
<evidence type="ECO:0000259" key="1">
    <source>
        <dbReference type="SMART" id="SM00460"/>
    </source>
</evidence>
<name>A0A7X0JE89_9SPHN</name>
<dbReference type="RefSeq" id="WP_184507041.1">
    <property type="nucleotide sequence ID" value="NZ_JACHBT010000016.1"/>
</dbReference>
<evidence type="ECO:0000313" key="3">
    <source>
        <dbReference type="Proteomes" id="UP000522313"/>
    </source>
</evidence>
<dbReference type="SMART" id="SM00460">
    <property type="entry name" value="TGc"/>
    <property type="match status" value="1"/>
</dbReference>
<reference evidence="2 3" key="1">
    <citation type="submission" date="2020-08" db="EMBL/GenBank/DDBJ databases">
        <title>The Agave Microbiome: Exploring the role of microbial communities in plant adaptations to desert environments.</title>
        <authorList>
            <person name="Partida-Martinez L.P."/>
        </authorList>
    </citation>
    <scope>NUCLEOTIDE SEQUENCE [LARGE SCALE GENOMIC DNA]</scope>
    <source>
        <strain evidence="2 3">AS3.13</strain>
    </source>
</reference>
<evidence type="ECO:0000313" key="2">
    <source>
        <dbReference type="EMBL" id="MBB6505945.1"/>
    </source>
</evidence>
<organism evidence="2 3">
    <name type="scientific">Sphingomonas endophytica</name>
    <dbReference type="NCBI Taxonomy" id="869719"/>
    <lineage>
        <taxon>Bacteria</taxon>
        <taxon>Pseudomonadati</taxon>
        <taxon>Pseudomonadota</taxon>
        <taxon>Alphaproteobacteria</taxon>
        <taxon>Sphingomonadales</taxon>
        <taxon>Sphingomonadaceae</taxon>
        <taxon>Sphingomonas</taxon>
    </lineage>
</organism>
<dbReference type="Gene3D" id="3.10.620.30">
    <property type="match status" value="1"/>
</dbReference>
<gene>
    <name evidence="2" type="ORF">F4693_002942</name>
</gene>
<keyword evidence="2" id="KW-0378">Hydrolase</keyword>
<dbReference type="PANTHER" id="PTHR33490:SF7">
    <property type="entry name" value="BLR2979 PROTEIN"/>
    <property type="match status" value="1"/>
</dbReference>
<proteinExistence type="predicted"/>
<comment type="caution">
    <text evidence="2">The sequence shown here is derived from an EMBL/GenBank/DDBJ whole genome shotgun (WGS) entry which is preliminary data.</text>
</comment>
<dbReference type="Pfam" id="PF08379">
    <property type="entry name" value="Bact_transglu_N"/>
    <property type="match status" value="1"/>
</dbReference>
<sequence>MRYDIRHITRFDYGNAVKFARCNLRLKPIDWPGQKLEEYALHVAPSGRTTEAHAEAGLAHVTRLVVDERVRRLTIESVARLTVDRLVPVPDPSDLTIAEVCALARASGDVSAAGPAAYLFPSPLIPLDRAIADYCAPDLSPDRNVLEAGIALARRIQRDFAFDPAATLVDTPPHEAFAKRSGVCQDFAQIMLTGLRAAGLPAAYASGYIRTIPPPGQERLVGADATHAWVLIWCGPQRGWVGVDPTNGIWMAGDHIVVAIGRDYAEIAPVDGVVLGSGAQAMEVSVDVAPVMEPA</sequence>
<dbReference type="SUPFAM" id="SSF54001">
    <property type="entry name" value="Cysteine proteinases"/>
    <property type="match status" value="1"/>
</dbReference>
<feature type="domain" description="Transglutaminase-like" evidence="1">
    <location>
        <begin position="176"/>
        <end position="247"/>
    </location>
</feature>
<reference evidence="2 3" key="2">
    <citation type="submission" date="2020-08" db="EMBL/GenBank/DDBJ databases">
        <authorList>
            <person name="Partida-Martinez L."/>
            <person name="Huntemann M."/>
            <person name="Clum A."/>
            <person name="Wang J."/>
            <person name="Palaniappan K."/>
            <person name="Ritter S."/>
            <person name="Chen I.-M."/>
            <person name="Stamatis D."/>
            <person name="Reddy T."/>
            <person name="O'Malley R."/>
            <person name="Daum C."/>
            <person name="Shapiro N."/>
            <person name="Ivanova N."/>
            <person name="Kyrpides N."/>
            <person name="Woyke T."/>
        </authorList>
    </citation>
    <scope>NUCLEOTIDE SEQUENCE [LARGE SCALE GENOMIC DNA]</scope>
    <source>
        <strain evidence="2 3">AS3.13</strain>
    </source>
</reference>